<dbReference type="GO" id="GO:0005886">
    <property type="term" value="C:plasma membrane"/>
    <property type="evidence" value="ECO:0007669"/>
    <property type="project" value="UniProtKB-SubCell"/>
</dbReference>
<keyword evidence="6 13" id="KW-0812">Transmembrane</keyword>
<dbReference type="SUPFAM" id="SSF160544">
    <property type="entry name" value="EscU C-terminal domain-like"/>
    <property type="match status" value="1"/>
</dbReference>
<feature type="transmembrane region" description="Helical" evidence="13">
    <location>
        <begin position="128"/>
        <end position="154"/>
    </location>
</feature>
<dbReference type="EMBL" id="CP001931">
    <property type="protein sequence ID" value="ADC89765.1"/>
    <property type="molecule type" value="Genomic_DNA"/>
</dbReference>
<dbReference type="Proteomes" id="UP000002043">
    <property type="component" value="Chromosome"/>
</dbReference>
<evidence type="ECO:0000256" key="1">
    <source>
        <dbReference type="ARBA" id="ARBA00004651"/>
    </source>
</evidence>
<proteinExistence type="inferred from homology"/>
<dbReference type="STRING" id="638303.Thal_1133"/>
<keyword evidence="14" id="KW-0966">Cell projection</keyword>
<reference evidence="15" key="1">
    <citation type="journal article" date="2010" name="Stand. Genomic Sci.">
        <title>Complete genome sequence of Thermocrinis albus type strain (HI 11/12T).</title>
        <authorList>
            <person name="Wirth R."/>
            <person name="Sikorski J."/>
            <person name="Brambilla E."/>
            <person name="Misra M."/>
            <person name="Lapidus A."/>
            <person name="Copeland A."/>
            <person name="Nolan M."/>
            <person name="Lucas S."/>
            <person name="Chen F."/>
            <person name="Tice H."/>
            <person name="Cheng J.F."/>
            <person name="Han C."/>
            <person name="Detter J.C."/>
            <person name="Tapia R."/>
            <person name="Bruce D."/>
            <person name="Goodwin L."/>
            <person name="Pitluck S."/>
            <person name="Pati A."/>
            <person name="Anderson I."/>
            <person name="Ivanova N."/>
            <person name="Mavromatis K."/>
            <person name="Mikhailova N."/>
            <person name="Chen A."/>
            <person name="Palaniappan K."/>
            <person name="Bilek Y."/>
            <person name="Hader T."/>
            <person name="Land M."/>
            <person name="Hauser L."/>
            <person name="Chang Y.J."/>
            <person name="Jeffries C.D."/>
            <person name="Tindall B.J."/>
            <person name="Rohde M."/>
            <person name="Goker M."/>
            <person name="Bristow J."/>
            <person name="Eisen J.A."/>
            <person name="Markowitz V."/>
            <person name="Hugenholtz P."/>
            <person name="Kyrpides N.C."/>
            <person name="Klenk H.P."/>
        </authorList>
    </citation>
    <scope>NUCLEOTIDE SEQUENCE [LARGE SCALE GENOMIC DNA]</scope>
    <source>
        <strain evidence="15">DSM 14484 / JCM 11386 / HI 11/12</strain>
    </source>
</reference>
<dbReference type="Gene3D" id="3.40.1690.10">
    <property type="entry name" value="secretion proteins EscU"/>
    <property type="match status" value="1"/>
</dbReference>
<dbReference type="HOGENOM" id="CLU_041013_1_2_0"/>
<keyword evidence="4 13" id="KW-0813">Transport</keyword>
<dbReference type="KEGG" id="tal:Thal_1133"/>
<evidence type="ECO:0000256" key="8">
    <source>
        <dbReference type="ARBA" id="ARBA00022927"/>
    </source>
</evidence>
<name>D3SLY5_THEAH</name>
<evidence type="ECO:0000256" key="7">
    <source>
        <dbReference type="ARBA" id="ARBA00022795"/>
    </source>
</evidence>
<dbReference type="AlphaFoldDB" id="D3SLY5"/>
<comment type="similarity">
    <text evidence="2 13">Belongs to the type III secretion exporter family.</text>
</comment>
<evidence type="ECO:0000256" key="12">
    <source>
        <dbReference type="ARBA" id="ARBA00025078"/>
    </source>
</evidence>
<accession>D3SLY5</accession>
<comment type="subcellular location">
    <subcellularLocation>
        <location evidence="1">Cell membrane</location>
        <topology evidence="1">Multi-pass membrane protein</topology>
    </subcellularLocation>
</comment>
<dbReference type="RefSeq" id="WP_012992171.1">
    <property type="nucleotide sequence ID" value="NC_013894.1"/>
</dbReference>
<protein>
    <recommendedName>
        <fullName evidence="3 13">Flagellar biosynthetic protein FlhB</fullName>
    </recommendedName>
</protein>
<evidence type="ECO:0000256" key="6">
    <source>
        <dbReference type="ARBA" id="ARBA00022692"/>
    </source>
</evidence>
<gene>
    <name evidence="13" type="primary">flhB</name>
    <name evidence="14" type="ordered locus">Thal_1133</name>
</gene>
<dbReference type="GO" id="GO:0044780">
    <property type="term" value="P:bacterial-type flagellum assembly"/>
    <property type="evidence" value="ECO:0007669"/>
    <property type="project" value="InterPro"/>
</dbReference>
<keyword evidence="14" id="KW-0282">Flagellum</keyword>
<dbReference type="OrthoDB" id="9807950at2"/>
<dbReference type="PANTHER" id="PTHR30531:SF12">
    <property type="entry name" value="FLAGELLAR BIOSYNTHETIC PROTEIN FLHB"/>
    <property type="match status" value="1"/>
</dbReference>
<dbReference type="eggNOG" id="COG1377">
    <property type="taxonomic scope" value="Bacteria"/>
</dbReference>
<keyword evidence="10 13" id="KW-0472">Membrane</keyword>
<dbReference type="InterPro" id="IPR006136">
    <property type="entry name" value="FlhB"/>
</dbReference>
<dbReference type="PRINTS" id="PR00950">
    <property type="entry name" value="TYPE3IMSPROT"/>
</dbReference>
<keyword evidence="5 13" id="KW-1003">Cell membrane</keyword>
<evidence type="ECO:0000256" key="10">
    <source>
        <dbReference type="ARBA" id="ARBA00023136"/>
    </source>
</evidence>
<evidence type="ECO:0000313" key="14">
    <source>
        <dbReference type="EMBL" id="ADC89765.1"/>
    </source>
</evidence>
<keyword evidence="15" id="KW-1185">Reference proteome</keyword>
<keyword evidence="14" id="KW-0969">Cilium</keyword>
<keyword evidence="8 13" id="KW-0653">Protein transport</keyword>
<feature type="transmembrane region" description="Helical" evidence="13">
    <location>
        <begin position="24"/>
        <end position="46"/>
    </location>
</feature>
<dbReference type="Pfam" id="PF01312">
    <property type="entry name" value="Bac_export_2"/>
    <property type="match status" value="1"/>
</dbReference>
<keyword evidence="7 13" id="KW-1005">Bacterial flagellum biogenesis</keyword>
<dbReference type="InterPro" id="IPR029025">
    <property type="entry name" value="T3SS_substrate_exporter_C"/>
</dbReference>
<evidence type="ECO:0000256" key="3">
    <source>
        <dbReference type="ARBA" id="ARBA00021622"/>
    </source>
</evidence>
<feature type="transmembrane region" description="Helical" evidence="13">
    <location>
        <begin position="83"/>
        <end position="107"/>
    </location>
</feature>
<organism evidence="14 15">
    <name type="scientific">Thermocrinis albus (strain DSM 14484 / JCM 11386 / HI 11/12)</name>
    <dbReference type="NCBI Taxonomy" id="638303"/>
    <lineage>
        <taxon>Bacteria</taxon>
        <taxon>Pseudomonadati</taxon>
        <taxon>Aquificota</taxon>
        <taxon>Aquificia</taxon>
        <taxon>Aquificales</taxon>
        <taxon>Aquificaceae</taxon>
        <taxon>Thermocrinis</taxon>
    </lineage>
</organism>
<evidence type="ECO:0000256" key="13">
    <source>
        <dbReference type="RuleBase" id="RU364091"/>
    </source>
</evidence>
<sequence>MPEESRTERATPYRRRKLREEGHVAKSTDLVASLSLLVITVSLYLVGPQLYYSLLSIFYTAPTLSVTEHPTLLRFFVEKVSPYILSLMVLSTLTVILAHLGQFGVVFTLKPLRFRWERLNPVEGIKRLLSLTTLFELFKNTLKIGILLFTVYLFLRTEIYRLMESVLLPLHISILDVMGLTLKLFIILGTLAIIMASLDLLYRRWDYERKIRMTKQEVKEEYKQHEGNPMVKGAIRKRMRQLAKGRMIKEVPKATVVITNPTHVAVALRYDPSGGDRAPVVLAKGVGQIAERIINVAREYGVPIVRKEELARSLYRWAEVGEEIPPRFYRAVAEIIAFILWERRRAYHG</sequence>
<dbReference type="MEROPS" id="N06.A01"/>
<evidence type="ECO:0000313" key="15">
    <source>
        <dbReference type="Proteomes" id="UP000002043"/>
    </source>
</evidence>
<keyword evidence="9 13" id="KW-1133">Transmembrane helix</keyword>
<evidence type="ECO:0000256" key="11">
    <source>
        <dbReference type="ARBA" id="ARBA00023225"/>
    </source>
</evidence>
<evidence type="ECO:0000256" key="5">
    <source>
        <dbReference type="ARBA" id="ARBA00022475"/>
    </source>
</evidence>
<dbReference type="InterPro" id="IPR006135">
    <property type="entry name" value="T3SS_substrate_exporter"/>
</dbReference>
<feature type="transmembrane region" description="Helical" evidence="13">
    <location>
        <begin position="174"/>
        <end position="202"/>
    </location>
</feature>
<dbReference type="Gene3D" id="6.10.250.2080">
    <property type="match status" value="1"/>
</dbReference>
<evidence type="ECO:0000256" key="9">
    <source>
        <dbReference type="ARBA" id="ARBA00022989"/>
    </source>
</evidence>
<evidence type="ECO:0000256" key="4">
    <source>
        <dbReference type="ARBA" id="ARBA00022448"/>
    </source>
</evidence>
<keyword evidence="11 13" id="KW-1006">Bacterial flagellum protein export</keyword>
<evidence type="ECO:0000256" key="2">
    <source>
        <dbReference type="ARBA" id="ARBA00010690"/>
    </source>
</evidence>
<dbReference type="GO" id="GO:0009306">
    <property type="term" value="P:protein secretion"/>
    <property type="evidence" value="ECO:0007669"/>
    <property type="project" value="InterPro"/>
</dbReference>
<dbReference type="PANTHER" id="PTHR30531">
    <property type="entry name" value="FLAGELLAR BIOSYNTHETIC PROTEIN FLHB"/>
    <property type="match status" value="1"/>
</dbReference>
<comment type="function">
    <text evidence="12 13">Required for formation of the rod structure in the basal body of the flagellar apparatus. Together with FliI and FliH, may constitute the export apparatus of flagellin.</text>
</comment>
<dbReference type="NCBIfam" id="TIGR00328">
    <property type="entry name" value="flhB"/>
    <property type="match status" value="1"/>
</dbReference>